<dbReference type="Proteomes" id="UP000296201">
    <property type="component" value="Chromosome"/>
</dbReference>
<dbReference type="FunFam" id="1.10.8.60:FF:000011">
    <property type="entry name" value="ATP-dependent Clp protease ATP-binding subunit"/>
    <property type="match status" value="1"/>
</dbReference>
<dbReference type="Gene3D" id="1.10.1780.10">
    <property type="entry name" value="Clp, N-terminal domain"/>
    <property type="match status" value="1"/>
</dbReference>
<dbReference type="PANTHER" id="PTHR11638">
    <property type="entry name" value="ATP-DEPENDENT CLP PROTEASE"/>
    <property type="match status" value="1"/>
</dbReference>
<dbReference type="PROSITE" id="PS51903">
    <property type="entry name" value="CLP_R"/>
    <property type="match status" value="1"/>
</dbReference>
<dbReference type="GO" id="GO:0034605">
    <property type="term" value="P:cellular response to heat"/>
    <property type="evidence" value="ECO:0007669"/>
    <property type="project" value="TreeGrafter"/>
</dbReference>
<dbReference type="Pfam" id="PF07724">
    <property type="entry name" value="AAA_2"/>
    <property type="match status" value="1"/>
</dbReference>
<dbReference type="InterPro" id="IPR003593">
    <property type="entry name" value="AAA+_ATPase"/>
</dbReference>
<dbReference type="GO" id="GO:0006508">
    <property type="term" value="P:proteolysis"/>
    <property type="evidence" value="ECO:0007669"/>
    <property type="project" value="UniProtKB-KW"/>
</dbReference>
<keyword evidence="4 7" id="KW-0067">ATP-binding</keyword>
<dbReference type="SMART" id="SM00382">
    <property type="entry name" value="AAA"/>
    <property type="match status" value="2"/>
</dbReference>
<evidence type="ECO:0000256" key="2">
    <source>
        <dbReference type="ARBA" id="ARBA00022737"/>
    </source>
</evidence>
<dbReference type="OrthoDB" id="9803641at2"/>
<dbReference type="SUPFAM" id="SSF81923">
    <property type="entry name" value="Double Clp-N motif"/>
    <property type="match status" value="1"/>
</dbReference>
<dbReference type="InterPro" id="IPR003959">
    <property type="entry name" value="ATPase_AAA_core"/>
</dbReference>
<organism evidence="10 11">
    <name type="scientific">Hydrogenovibrio crunogenus</name>
    <dbReference type="NCBI Taxonomy" id="39765"/>
    <lineage>
        <taxon>Bacteria</taxon>
        <taxon>Pseudomonadati</taxon>
        <taxon>Pseudomonadota</taxon>
        <taxon>Gammaproteobacteria</taxon>
        <taxon>Thiotrichales</taxon>
        <taxon>Piscirickettsiaceae</taxon>
        <taxon>Hydrogenovibrio</taxon>
    </lineage>
</organism>
<evidence type="ECO:0000256" key="7">
    <source>
        <dbReference type="RuleBase" id="RU004432"/>
    </source>
</evidence>
<evidence type="ECO:0000313" key="11">
    <source>
        <dbReference type="Proteomes" id="UP000296201"/>
    </source>
</evidence>
<dbReference type="Pfam" id="PF00004">
    <property type="entry name" value="AAA"/>
    <property type="match status" value="1"/>
</dbReference>
<dbReference type="GO" id="GO:0005524">
    <property type="term" value="F:ATP binding"/>
    <property type="evidence" value="ECO:0007669"/>
    <property type="project" value="UniProtKB-KW"/>
</dbReference>
<accession>A0A4P7NZN3</accession>
<proteinExistence type="inferred from homology"/>
<evidence type="ECO:0000256" key="1">
    <source>
        <dbReference type="ARBA" id="ARBA00008675"/>
    </source>
</evidence>
<dbReference type="GO" id="GO:0005737">
    <property type="term" value="C:cytoplasm"/>
    <property type="evidence" value="ECO:0007669"/>
    <property type="project" value="TreeGrafter"/>
</dbReference>
<dbReference type="RefSeq" id="WP_135795783.1">
    <property type="nucleotide sequence ID" value="NZ_CP032096.1"/>
</dbReference>
<feature type="compositionally biased region" description="Polar residues" evidence="8">
    <location>
        <begin position="144"/>
        <end position="153"/>
    </location>
</feature>
<dbReference type="InterPro" id="IPR050130">
    <property type="entry name" value="ClpA_ClpB"/>
</dbReference>
<dbReference type="SUPFAM" id="SSF52540">
    <property type="entry name" value="P-loop containing nucleoside triphosphate hydrolases"/>
    <property type="match status" value="2"/>
</dbReference>
<keyword evidence="2 6" id="KW-0677">Repeat</keyword>
<dbReference type="GO" id="GO:0043335">
    <property type="term" value="P:protein unfolding"/>
    <property type="evidence" value="ECO:0007669"/>
    <property type="project" value="InterPro"/>
</dbReference>
<keyword evidence="11" id="KW-1185">Reference proteome</keyword>
<dbReference type="AlphaFoldDB" id="A0A4P7NZN3"/>
<evidence type="ECO:0000256" key="8">
    <source>
        <dbReference type="SAM" id="MobiDB-lite"/>
    </source>
</evidence>
<dbReference type="Pfam" id="PF17871">
    <property type="entry name" value="AAA_lid_9"/>
    <property type="match status" value="1"/>
</dbReference>
<dbReference type="EMBL" id="CP032096">
    <property type="protein sequence ID" value="QBZ83136.1"/>
    <property type="molecule type" value="Genomic_DNA"/>
</dbReference>
<feature type="compositionally biased region" description="Acidic residues" evidence="8">
    <location>
        <begin position="154"/>
        <end position="163"/>
    </location>
</feature>
<dbReference type="InterPro" id="IPR027417">
    <property type="entry name" value="P-loop_NTPase"/>
</dbReference>
<dbReference type="CDD" id="cd00009">
    <property type="entry name" value="AAA"/>
    <property type="match status" value="1"/>
</dbReference>
<dbReference type="SMART" id="SM01086">
    <property type="entry name" value="ClpB_D2-small"/>
    <property type="match status" value="1"/>
</dbReference>
<sequence>MLSKELQLTLSNAFSLANEYEHEYVTLEHLLLELLGLPSVREAIEACGVKLTTVESELEKYLDSEAAGIKTEELLPTMAFQRVIERAIYLVQSNGYTEVTGLHVLASIFSEQDSHAVYVLESCGVHRVDILSYISHGVTAQQQEDFLTSSPSEESIEDAEVGESENNPITNYSVNLNEEVEMGRIDPIIGREWELTRTLEVLSRRRKNNPLLVGEPGVGKTAVAEGLAHRIVEKKVPEQLLDAEIFSLDMGALLAGTRYRGDFEKRFKALLKALEERSHAILFIDEIHTIVGAGAVQGGAMDASNLMKPALSSGKLRCVGATTYEEYRGIFEKDRALARRFQKIDVHEPTTQETFEILKGLKSQFESHHHVKYTLPALKMAVDLSARYINDRHLPDKAIDVIDEAGAKQALMPKSKRKKQISVAEIQQIVANIARIPVSQITQKEKDKLMNLEESLQRVVFGQDEAVHSVVSAIKLARSGLNDGDRPTASFLFAGPTGVGKTELTQQLAKHLDVELLRYDMSEYMERHSVSRLIGAPPGYVGFDQGGLLTEAVNKHPHSVVLLDEIEKAHPDVFNLLLQVMDNGTLTDNNGRKADFRNVILIMTSNVGAEAASRASIGFAVQDHSMDFQGELKKVFTPEFRNRLDGVVQFNRLSPEVMNSVVNKFIYALENSLQDKKVSIKLTTSARKWLAKEGYDPFMGARPMSRLVQEKIKQPLAEMLLFGELQSGGEVVIDADESGIVLHAEELV</sequence>
<dbReference type="InterPro" id="IPR001270">
    <property type="entry name" value="ClpA/B"/>
</dbReference>
<dbReference type="NCBIfam" id="TIGR02639">
    <property type="entry name" value="ClpA"/>
    <property type="match status" value="1"/>
</dbReference>
<reference evidence="10 11" key="1">
    <citation type="submission" date="2018-08" db="EMBL/GenBank/DDBJ databases">
        <title>Horizontal acquisition of hydrogen conversion ability and other habitat adaptations in Hydrogenovibrio crunogenus strains.</title>
        <authorList>
            <person name="Gonnella G."/>
            <person name="Adam N."/>
            <person name="Perner M."/>
        </authorList>
    </citation>
    <scope>NUCLEOTIDE SEQUENCE [LARGE SCALE GENOMIC DNA]</scope>
    <source>
        <strain evidence="10 11">SP-41</strain>
    </source>
</reference>
<evidence type="ECO:0000256" key="3">
    <source>
        <dbReference type="ARBA" id="ARBA00022741"/>
    </source>
</evidence>
<name>A0A4P7NZN3_9GAMM</name>
<dbReference type="PANTHER" id="PTHR11638:SF111">
    <property type="entry name" value="ATP-DEPENDENT CLP PROTEASE ATP-BINDING SUBUNIT CLPA"/>
    <property type="match status" value="1"/>
</dbReference>
<dbReference type="PROSITE" id="PS00870">
    <property type="entry name" value="CLPAB_1"/>
    <property type="match status" value="1"/>
</dbReference>
<dbReference type="InterPro" id="IPR028299">
    <property type="entry name" value="ClpA/B_CS2"/>
</dbReference>
<evidence type="ECO:0000256" key="6">
    <source>
        <dbReference type="PROSITE-ProRule" id="PRU01251"/>
    </source>
</evidence>
<evidence type="ECO:0000313" key="10">
    <source>
        <dbReference type="EMBL" id="QBZ83136.1"/>
    </source>
</evidence>
<dbReference type="InterPro" id="IPR018368">
    <property type="entry name" value="ClpA/B_CS1"/>
</dbReference>
<dbReference type="FunFam" id="3.40.50.300:FF:000025">
    <property type="entry name" value="ATP-dependent Clp protease subunit"/>
    <property type="match status" value="1"/>
</dbReference>
<comment type="similarity">
    <text evidence="1 7">Belongs to the ClpA/ClpB family.</text>
</comment>
<dbReference type="Pfam" id="PF02861">
    <property type="entry name" value="Clp_N"/>
    <property type="match status" value="1"/>
</dbReference>
<feature type="region of interest" description="Disordered" evidence="8">
    <location>
        <begin position="144"/>
        <end position="170"/>
    </location>
</feature>
<dbReference type="InterPro" id="IPR019489">
    <property type="entry name" value="Clp_ATPase_C"/>
</dbReference>
<gene>
    <name evidence="10" type="primary">clpA</name>
    <name evidence="10" type="ORF">GHNINEIG_01177</name>
</gene>
<dbReference type="InterPro" id="IPR013461">
    <property type="entry name" value="ClpA"/>
</dbReference>
<dbReference type="PROSITE" id="PS00871">
    <property type="entry name" value="CLPAB_2"/>
    <property type="match status" value="1"/>
</dbReference>
<dbReference type="Gene3D" id="1.10.8.60">
    <property type="match status" value="2"/>
</dbReference>
<dbReference type="InterPro" id="IPR036628">
    <property type="entry name" value="Clp_N_dom_sf"/>
</dbReference>
<evidence type="ECO:0000259" key="9">
    <source>
        <dbReference type="PROSITE" id="PS51903"/>
    </source>
</evidence>
<keyword evidence="10" id="KW-0645">Protease</keyword>
<keyword evidence="3 7" id="KW-0547">Nucleotide-binding</keyword>
<evidence type="ECO:0000256" key="5">
    <source>
        <dbReference type="ARBA" id="ARBA00023186"/>
    </source>
</evidence>
<feature type="domain" description="Clp R" evidence="9">
    <location>
        <begin position="1"/>
        <end position="141"/>
    </location>
</feature>
<protein>
    <submittedName>
        <fullName evidence="10">ATP-dependent Clp protease ATP-binding subunit ClpA</fullName>
    </submittedName>
</protein>
<keyword evidence="10" id="KW-0378">Hydrolase</keyword>
<dbReference type="PRINTS" id="PR00300">
    <property type="entry name" value="CLPPROTEASEA"/>
</dbReference>
<dbReference type="Gene3D" id="3.40.50.300">
    <property type="entry name" value="P-loop containing nucleotide triphosphate hydrolases"/>
    <property type="match status" value="2"/>
</dbReference>
<evidence type="ECO:0000256" key="4">
    <source>
        <dbReference type="ARBA" id="ARBA00022840"/>
    </source>
</evidence>
<dbReference type="GO" id="GO:0008233">
    <property type="term" value="F:peptidase activity"/>
    <property type="evidence" value="ECO:0007669"/>
    <property type="project" value="UniProtKB-KW"/>
</dbReference>
<dbReference type="GO" id="GO:0016887">
    <property type="term" value="F:ATP hydrolysis activity"/>
    <property type="evidence" value="ECO:0007669"/>
    <property type="project" value="InterPro"/>
</dbReference>
<dbReference type="Pfam" id="PF10431">
    <property type="entry name" value="ClpB_D2-small"/>
    <property type="match status" value="1"/>
</dbReference>
<dbReference type="CDD" id="cd19499">
    <property type="entry name" value="RecA-like_ClpB_Hsp104-like"/>
    <property type="match status" value="1"/>
</dbReference>
<dbReference type="InterPro" id="IPR041546">
    <property type="entry name" value="ClpA/ClpB_AAA_lid"/>
</dbReference>
<keyword evidence="5 7" id="KW-0143">Chaperone</keyword>
<dbReference type="InterPro" id="IPR004176">
    <property type="entry name" value="Clp_R_N"/>
</dbReference>